<sequence length="189" mass="22166">MGESNQTKASIGQSLVQLCQTKEISKISVQEITAAATINRQTFYYHFPDKKSLIQWIYHHDALVFLTAEDISLDNWEEAALRMLKAMKDSADFYRKSVIYDREILMNSFFAITEPLFQRLFQGVDIDQQLTTKDIQFYSRFFSYGCGGILESWLRNDFPESPLEIATQLFRLAKDVEFFSYQIYEQEEQ</sequence>
<accession>A0A242A2R4</accession>
<keyword evidence="5" id="KW-1185">Reference proteome</keyword>
<evidence type="ECO:0000256" key="2">
    <source>
        <dbReference type="PROSITE-ProRule" id="PRU00335"/>
    </source>
</evidence>
<name>A0A242A2R4_9ENTE</name>
<protein>
    <recommendedName>
        <fullName evidence="3">HTH tetR-type domain-containing protein</fullName>
    </recommendedName>
</protein>
<dbReference type="Proteomes" id="UP000195043">
    <property type="component" value="Unassembled WGS sequence"/>
</dbReference>
<keyword evidence="1 2" id="KW-0238">DNA-binding</keyword>
<dbReference type="OrthoDB" id="9810250at2"/>
<feature type="DNA-binding region" description="H-T-H motif" evidence="2">
    <location>
        <begin position="28"/>
        <end position="47"/>
    </location>
</feature>
<comment type="caution">
    <text evidence="4">The sequence shown here is derived from an EMBL/GenBank/DDBJ whole genome shotgun (WGS) entry which is preliminary data.</text>
</comment>
<dbReference type="GO" id="GO:0003677">
    <property type="term" value="F:DNA binding"/>
    <property type="evidence" value="ECO:0007669"/>
    <property type="project" value="UniProtKB-UniRule"/>
</dbReference>
<dbReference type="EMBL" id="NGKU01000001">
    <property type="protein sequence ID" value="OTN75314.1"/>
    <property type="molecule type" value="Genomic_DNA"/>
</dbReference>
<dbReference type="Pfam" id="PF14278">
    <property type="entry name" value="TetR_C_8"/>
    <property type="match status" value="1"/>
</dbReference>
<reference evidence="4 5" key="1">
    <citation type="submission" date="2017-05" db="EMBL/GenBank/DDBJ databases">
        <title>The Genome Sequence of Enterococcus sp. 8G7_MSG3316.</title>
        <authorList>
            <consortium name="The Broad Institute Genomics Platform"/>
            <consortium name="The Broad Institute Genomic Center for Infectious Diseases"/>
            <person name="Earl A."/>
            <person name="Manson A."/>
            <person name="Schwartman J."/>
            <person name="Gilmore M."/>
            <person name="Abouelleil A."/>
            <person name="Cao P."/>
            <person name="Chapman S."/>
            <person name="Cusick C."/>
            <person name="Shea T."/>
            <person name="Young S."/>
            <person name="Neafsey D."/>
            <person name="Nusbaum C."/>
            <person name="Birren B."/>
        </authorList>
    </citation>
    <scope>NUCLEOTIDE SEQUENCE [LARGE SCALE GENOMIC DNA]</scope>
    <source>
        <strain evidence="4 5">8G7_MSG3316</strain>
    </source>
</reference>
<dbReference type="STRING" id="1834191.A5886_000384"/>
<gene>
    <name evidence="4" type="ORF">A5886_000384</name>
</gene>
<dbReference type="Gene3D" id="1.10.357.10">
    <property type="entry name" value="Tetracycline Repressor, domain 2"/>
    <property type="match status" value="1"/>
</dbReference>
<evidence type="ECO:0000313" key="5">
    <source>
        <dbReference type="Proteomes" id="UP000195043"/>
    </source>
</evidence>
<evidence type="ECO:0000313" key="4">
    <source>
        <dbReference type="EMBL" id="OTN75314.1"/>
    </source>
</evidence>
<dbReference type="InterPro" id="IPR039532">
    <property type="entry name" value="TetR_C_Firmicutes"/>
</dbReference>
<dbReference type="InterPro" id="IPR009057">
    <property type="entry name" value="Homeodomain-like_sf"/>
</dbReference>
<dbReference type="Pfam" id="PF00440">
    <property type="entry name" value="TetR_N"/>
    <property type="match status" value="1"/>
</dbReference>
<dbReference type="InterPro" id="IPR050624">
    <property type="entry name" value="HTH-type_Tx_Regulator"/>
</dbReference>
<dbReference type="AlphaFoldDB" id="A0A242A2R4"/>
<organism evidence="4 5">
    <name type="scientific">Candidatus Enterococcus testudinis</name>
    <dbReference type="NCBI Taxonomy" id="1834191"/>
    <lineage>
        <taxon>Bacteria</taxon>
        <taxon>Bacillati</taxon>
        <taxon>Bacillota</taxon>
        <taxon>Bacilli</taxon>
        <taxon>Lactobacillales</taxon>
        <taxon>Enterococcaceae</taxon>
        <taxon>Enterococcus</taxon>
    </lineage>
</organism>
<dbReference type="PANTHER" id="PTHR43479:SF7">
    <property type="entry name" value="TETR-FAMILY TRANSCRIPTIONAL REGULATOR"/>
    <property type="match status" value="1"/>
</dbReference>
<dbReference type="InterPro" id="IPR001647">
    <property type="entry name" value="HTH_TetR"/>
</dbReference>
<dbReference type="RefSeq" id="WP_086273376.1">
    <property type="nucleotide sequence ID" value="NZ_NGKU01000001.1"/>
</dbReference>
<dbReference type="SUPFAM" id="SSF46689">
    <property type="entry name" value="Homeodomain-like"/>
    <property type="match status" value="1"/>
</dbReference>
<proteinExistence type="predicted"/>
<dbReference type="PROSITE" id="PS50977">
    <property type="entry name" value="HTH_TETR_2"/>
    <property type="match status" value="1"/>
</dbReference>
<evidence type="ECO:0000256" key="1">
    <source>
        <dbReference type="ARBA" id="ARBA00023125"/>
    </source>
</evidence>
<feature type="domain" description="HTH tetR-type" evidence="3">
    <location>
        <begin position="5"/>
        <end position="65"/>
    </location>
</feature>
<evidence type="ECO:0000259" key="3">
    <source>
        <dbReference type="PROSITE" id="PS50977"/>
    </source>
</evidence>
<dbReference type="PANTHER" id="PTHR43479">
    <property type="entry name" value="ACREF/ENVCD OPERON REPRESSOR-RELATED"/>
    <property type="match status" value="1"/>
</dbReference>